<evidence type="ECO:0000256" key="9">
    <source>
        <dbReference type="ARBA" id="ARBA00023136"/>
    </source>
</evidence>
<evidence type="ECO:0000256" key="6">
    <source>
        <dbReference type="ARBA" id="ARBA00023004"/>
    </source>
</evidence>
<evidence type="ECO:0000313" key="15">
    <source>
        <dbReference type="EMBL" id="MCK9687498.1"/>
    </source>
</evidence>
<keyword evidence="15" id="KW-0675">Receptor</keyword>
<dbReference type="GO" id="GO:0006826">
    <property type="term" value="P:iron ion transport"/>
    <property type="evidence" value="ECO:0007669"/>
    <property type="project" value="UniProtKB-KW"/>
</dbReference>
<evidence type="ECO:0000256" key="11">
    <source>
        <dbReference type="PROSITE-ProRule" id="PRU01360"/>
    </source>
</evidence>
<dbReference type="InterPro" id="IPR012910">
    <property type="entry name" value="Plug_dom"/>
</dbReference>
<evidence type="ECO:0000256" key="8">
    <source>
        <dbReference type="ARBA" id="ARBA00023077"/>
    </source>
</evidence>
<evidence type="ECO:0000256" key="12">
    <source>
        <dbReference type="RuleBase" id="RU003357"/>
    </source>
</evidence>
<comment type="subcellular location">
    <subcellularLocation>
        <location evidence="1 11">Cell outer membrane</location>
        <topology evidence="1 11">Multi-pass membrane protein</topology>
    </subcellularLocation>
</comment>
<reference evidence="15" key="1">
    <citation type="submission" date="2021-11" db="EMBL/GenBank/DDBJ databases">
        <title>BS-T2-15 a new species belonging to the Comamonadaceae family isolated from the soil of a French oak forest.</title>
        <authorList>
            <person name="Mieszkin S."/>
            <person name="Alain K."/>
        </authorList>
    </citation>
    <scope>NUCLEOTIDE SEQUENCE</scope>
    <source>
        <strain evidence="15">BS-T2-15</strain>
    </source>
</reference>
<dbReference type="Pfam" id="PF00593">
    <property type="entry name" value="TonB_dep_Rec_b-barrel"/>
    <property type="match status" value="1"/>
</dbReference>
<dbReference type="EMBL" id="JAJLJH010000004">
    <property type="protein sequence ID" value="MCK9687498.1"/>
    <property type="molecule type" value="Genomic_DNA"/>
</dbReference>
<keyword evidence="4" id="KW-0410">Iron transport</keyword>
<evidence type="ECO:0000256" key="4">
    <source>
        <dbReference type="ARBA" id="ARBA00022496"/>
    </source>
</evidence>
<keyword evidence="8 12" id="KW-0798">TonB box</keyword>
<name>A0A9X2C095_9BURK</name>
<keyword evidence="3 11" id="KW-1134">Transmembrane beta strand</keyword>
<evidence type="ECO:0000256" key="3">
    <source>
        <dbReference type="ARBA" id="ARBA00022452"/>
    </source>
</evidence>
<evidence type="ECO:0000259" key="14">
    <source>
        <dbReference type="Pfam" id="PF07715"/>
    </source>
</evidence>
<protein>
    <submittedName>
        <fullName evidence="15">TonB-dependent receptor</fullName>
    </submittedName>
</protein>
<keyword evidence="5 11" id="KW-0812">Transmembrane</keyword>
<dbReference type="SUPFAM" id="SSF56935">
    <property type="entry name" value="Porins"/>
    <property type="match status" value="1"/>
</dbReference>
<dbReference type="PROSITE" id="PS52016">
    <property type="entry name" value="TONB_DEPENDENT_REC_3"/>
    <property type="match status" value="1"/>
</dbReference>
<keyword evidence="9 11" id="KW-0472">Membrane</keyword>
<dbReference type="InterPro" id="IPR000531">
    <property type="entry name" value="Beta-barrel_TonB"/>
</dbReference>
<keyword evidence="2 11" id="KW-0813">Transport</keyword>
<feature type="domain" description="TonB-dependent receptor plug" evidence="14">
    <location>
        <begin position="67"/>
        <end position="178"/>
    </location>
</feature>
<evidence type="ECO:0000313" key="16">
    <source>
        <dbReference type="Proteomes" id="UP001139353"/>
    </source>
</evidence>
<dbReference type="Pfam" id="PF07715">
    <property type="entry name" value="Plug"/>
    <property type="match status" value="1"/>
</dbReference>
<evidence type="ECO:0000256" key="2">
    <source>
        <dbReference type="ARBA" id="ARBA00022448"/>
    </source>
</evidence>
<comment type="caution">
    <text evidence="15">The sequence shown here is derived from an EMBL/GenBank/DDBJ whole genome shotgun (WGS) entry which is preliminary data.</text>
</comment>
<feature type="domain" description="TonB-dependent receptor-like beta-barrel" evidence="13">
    <location>
        <begin position="331"/>
        <end position="716"/>
    </location>
</feature>
<dbReference type="RefSeq" id="WP_275683533.1">
    <property type="nucleotide sequence ID" value="NZ_JAJLJH010000004.1"/>
</dbReference>
<evidence type="ECO:0000259" key="13">
    <source>
        <dbReference type="Pfam" id="PF00593"/>
    </source>
</evidence>
<keyword evidence="6" id="KW-0408">Iron</keyword>
<dbReference type="PANTHER" id="PTHR32552:SF81">
    <property type="entry name" value="TONB-DEPENDENT OUTER MEMBRANE RECEPTOR"/>
    <property type="match status" value="1"/>
</dbReference>
<dbReference type="InterPro" id="IPR036942">
    <property type="entry name" value="Beta-barrel_TonB_sf"/>
</dbReference>
<organism evidence="15 16">
    <name type="scientific">Scleromatobacter humisilvae</name>
    <dbReference type="NCBI Taxonomy" id="2897159"/>
    <lineage>
        <taxon>Bacteria</taxon>
        <taxon>Pseudomonadati</taxon>
        <taxon>Pseudomonadota</taxon>
        <taxon>Betaproteobacteria</taxon>
        <taxon>Burkholderiales</taxon>
        <taxon>Sphaerotilaceae</taxon>
        <taxon>Scleromatobacter</taxon>
    </lineage>
</organism>
<sequence length="760" mass="79959">MHTSVPHRLDRSAPAIAAATLCAFMQLAHGQAAAPAAAASAPASDSSESETVQKVIVTANKREQAALDVAASVSAIGAERLTLSGATRLEDFAAQIPGLSIIEVTRGQMAVVLRGISTGALQSTPTTAQYVDEAPVGSVNAYAEGAVITPDLDPSDLQRVEVLKGPQGTLYGAGAVGGLLRYVTAPADTERFFGVVTLGANKVSEGGVGSNERVALNVPLAKDVLGLRVSAFERTEAGYIDNPVDGRRNGNTARTRGGRVALDCKLDPDWAVRVWALTQKLKADGYGSEDVLAPSLAPLTGDLQRSTWTPEPQTMSLDLANASVKGRLGSFELVSSTTWQDTESRMATDTSRANTAILQFIFKVPGLGVQTDGLIKTRRISQELRARSSAFDDTLDFDLGVFGTKEDSSYLITAGSPFLMATGQVFPSPPLADLDIGSKYQEVSVFGNATWAVSPTFDLLGGLRLSSDKQRFDQDDVPTIAAPVAAMVTQDVAQKHTTWMLGARYKPTPDSAVYVRAASAYRPGGPSALPPGILPDGKASFTPDNLISYEAGYKSEFLSGKASIEAAVFATDWKNIQLRTSAQGPTIAYAYFINGGTAQSNGAEVTLVWVPASGLTLRANGAYTDAHLTSDAPAAGGVAGDAMPYTPKWSASTGGDYNFALGAHKAWVGATVNFIGSRRSDFSQHLPVNLPSYTTLNANAGMDIAQARVSLYVRNISDRRGINYAAPAGDQTTGLNPSGNPFSATVIQPRTFGVDLAYRF</sequence>
<dbReference type="Proteomes" id="UP001139353">
    <property type="component" value="Unassembled WGS sequence"/>
</dbReference>
<evidence type="ECO:0000256" key="5">
    <source>
        <dbReference type="ARBA" id="ARBA00022692"/>
    </source>
</evidence>
<dbReference type="PANTHER" id="PTHR32552">
    <property type="entry name" value="FERRICHROME IRON RECEPTOR-RELATED"/>
    <property type="match status" value="1"/>
</dbReference>
<comment type="similarity">
    <text evidence="11 12">Belongs to the TonB-dependent receptor family.</text>
</comment>
<dbReference type="GO" id="GO:0009279">
    <property type="term" value="C:cell outer membrane"/>
    <property type="evidence" value="ECO:0007669"/>
    <property type="project" value="UniProtKB-SubCell"/>
</dbReference>
<dbReference type="InterPro" id="IPR039426">
    <property type="entry name" value="TonB-dep_rcpt-like"/>
</dbReference>
<evidence type="ECO:0000256" key="1">
    <source>
        <dbReference type="ARBA" id="ARBA00004571"/>
    </source>
</evidence>
<keyword evidence="7" id="KW-0406">Ion transport</keyword>
<dbReference type="CDD" id="cd01347">
    <property type="entry name" value="ligand_gated_channel"/>
    <property type="match status" value="1"/>
</dbReference>
<gene>
    <name evidence="15" type="ORF">LPC04_17475</name>
</gene>
<keyword evidence="16" id="KW-1185">Reference proteome</keyword>
<accession>A0A9X2C095</accession>
<dbReference type="AlphaFoldDB" id="A0A9X2C095"/>
<proteinExistence type="inferred from homology"/>
<dbReference type="Gene3D" id="2.40.170.20">
    <property type="entry name" value="TonB-dependent receptor, beta-barrel domain"/>
    <property type="match status" value="1"/>
</dbReference>
<evidence type="ECO:0000256" key="10">
    <source>
        <dbReference type="ARBA" id="ARBA00023237"/>
    </source>
</evidence>
<keyword evidence="10 11" id="KW-0998">Cell outer membrane</keyword>
<evidence type="ECO:0000256" key="7">
    <source>
        <dbReference type="ARBA" id="ARBA00023065"/>
    </source>
</evidence>